<comment type="similarity">
    <text evidence="2">Belongs to the CNF-like-inhibitor family.</text>
</comment>
<dbReference type="eggNOG" id="ENOG502SRI1">
    <property type="taxonomic scope" value="Eukaryota"/>
</dbReference>
<protein>
    <submittedName>
        <fullName evidence="8">Phospholipase A2 inhibitor and Ly6/PLAUR domain-containing protein-like</fullName>
    </submittedName>
</protein>
<dbReference type="PANTHER" id="PTHR20914">
    <property type="entry name" value="LY6/PLAUR DOMAIN-CONTAINING PROTEIN 8"/>
    <property type="match status" value="1"/>
</dbReference>
<dbReference type="EMBL" id="AGCU01014306">
    <property type="status" value="NOT_ANNOTATED_CDS"/>
    <property type="molecule type" value="Genomic_DNA"/>
</dbReference>
<dbReference type="OMA" id="ETACTRI"/>
<keyword evidence="5" id="KW-0732">Signal</keyword>
<dbReference type="GO" id="GO:0005576">
    <property type="term" value="C:extracellular region"/>
    <property type="evidence" value="ECO:0007669"/>
    <property type="project" value="UniProtKB-SubCell"/>
</dbReference>
<dbReference type="GeneTree" id="ENSGT00940000164395"/>
<feature type="signal peptide" evidence="5">
    <location>
        <begin position="1"/>
        <end position="19"/>
    </location>
</feature>
<dbReference type="Pfam" id="PF00021">
    <property type="entry name" value="UPAR_LY6"/>
    <property type="match status" value="1"/>
</dbReference>
<dbReference type="Ensembl" id="ENSPSIT00000007020.1">
    <property type="protein sequence ID" value="ENSPSIP00000006980.1"/>
    <property type="gene ID" value="ENSPSIG00000006359.1"/>
</dbReference>
<comment type="subcellular location">
    <subcellularLocation>
        <location evidence="1">Secreted</location>
    </subcellularLocation>
</comment>
<feature type="domain" description="Phospholipase A2 inhibitor N-terminal" evidence="7">
    <location>
        <begin position="22"/>
        <end position="101"/>
    </location>
</feature>
<keyword evidence="9" id="KW-1185">Reference proteome</keyword>
<keyword evidence="3" id="KW-0964">Secreted</keyword>
<accession>K7FG20</accession>
<organism evidence="8 9">
    <name type="scientific">Pelodiscus sinensis</name>
    <name type="common">Chinese softshell turtle</name>
    <name type="synonym">Trionyx sinensis</name>
    <dbReference type="NCBI Taxonomy" id="13735"/>
    <lineage>
        <taxon>Eukaryota</taxon>
        <taxon>Metazoa</taxon>
        <taxon>Chordata</taxon>
        <taxon>Craniata</taxon>
        <taxon>Vertebrata</taxon>
        <taxon>Euteleostomi</taxon>
        <taxon>Archelosauria</taxon>
        <taxon>Testudinata</taxon>
        <taxon>Testudines</taxon>
        <taxon>Cryptodira</taxon>
        <taxon>Trionychia</taxon>
        <taxon>Trionychidae</taxon>
        <taxon>Pelodiscus</taxon>
    </lineage>
</organism>
<reference evidence="8" key="4">
    <citation type="submission" date="2025-09" db="UniProtKB">
        <authorList>
            <consortium name="Ensembl"/>
        </authorList>
    </citation>
    <scope>IDENTIFICATION</scope>
</reference>
<feature type="chain" id="PRO_5003905152" evidence="5">
    <location>
        <begin position="20"/>
        <end position="224"/>
    </location>
</feature>
<dbReference type="GO" id="GO:0004859">
    <property type="term" value="F:phospholipase inhibitor activity"/>
    <property type="evidence" value="ECO:0007669"/>
    <property type="project" value="InterPro"/>
</dbReference>
<dbReference type="InterPro" id="IPR004126">
    <property type="entry name" value="PLipase_A2_inh_N"/>
</dbReference>
<evidence type="ECO:0000313" key="9">
    <source>
        <dbReference type="Proteomes" id="UP000007267"/>
    </source>
</evidence>
<dbReference type="Pfam" id="PF02988">
    <property type="entry name" value="PLA2_inh"/>
    <property type="match status" value="1"/>
</dbReference>
<evidence type="ECO:0000259" key="7">
    <source>
        <dbReference type="Pfam" id="PF02988"/>
    </source>
</evidence>
<evidence type="ECO:0000256" key="5">
    <source>
        <dbReference type="SAM" id="SignalP"/>
    </source>
</evidence>
<dbReference type="RefSeq" id="XP_014433833.2">
    <property type="nucleotide sequence ID" value="XM_014578347.2"/>
</dbReference>
<dbReference type="SUPFAM" id="SSF57302">
    <property type="entry name" value="Snake toxin-like"/>
    <property type="match status" value="2"/>
</dbReference>
<dbReference type="CDD" id="cd23588">
    <property type="entry name" value="TFP_LU_ECD_PLIG"/>
    <property type="match status" value="1"/>
</dbReference>
<keyword evidence="4" id="KW-1015">Disulfide bond</keyword>
<dbReference type="Gene3D" id="2.10.60.10">
    <property type="entry name" value="CD59"/>
    <property type="match status" value="2"/>
</dbReference>
<sequence>MKAPLAACLLTALLAMGACLLCEFCAGPGADCRGDRQSCSPEFDSCSVALTDRTWEREKNQATVKACLTSRTCKAGPVSVSFGKAKAIRTIVACCQGDGCSPEVAKVPPANTTLNGRRCPGCYAHPPEQCREETIDCVGPETQCIDITVTTRAGGTPPKAVMKGCATETACTRIKDVTGAFPGILGELTNGKCTPAASTVSAAVRPAGLLLPALSGLLLLTLLS</sequence>
<dbReference type="GO" id="GO:0030154">
    <property type="term" value="P:cell differentiation"/>
    <property type="evidence" value="ECO:0007669"/>
    <property type="project" value="UniProtKB-ARBA"/>
</dbReference>
<evidence type="ECO:0000256" key="1">
    <source>
        <dbReference type="ARBA" id="ARBA00004613"/>
    </source>
</evidence>
<dbReference type="OrthoDB" id="9907178at2759"/>
<evidence type="ECO:0000259" key="6">
    <source>
        <dbReference type="Pfam" id="PF00021"/>
    </source>
</evidence>
<reference evidence="9" key="1">
    <citation type="submission" date="2011-10" db="EMBL/GenBank/DDBJ databases">
        <authorList>
            <consortium name="Soft-shell Turtle Genome Consortium"/>
        </authorList>
    </citation>
    <scope>NUCLEOTIDE SEQUENCE [LARGE SCALE GENOMIC DNA]</scope>
    <source>
        <strain evidence="9">Daiwa-1</strain>
    </source>
</reference>
<reference evidence="9" key="2">
    <citation type="journal article" date="2013" name="Nat. Genet.">
        <title>The draft genomes of soft-shell turtle and green sea turtle yield insights into the development and evolution of the turtle-specific body plan.</title>
        <authorList>
            <person name="Wang Z."/>
            <person name="Pascual-Anaya J."/>
            <person name="Zadissa A."/>
            <person name="Li W."/>
            <person name="Niimura Y."/>
            <person name="Huang Z."/>
            <person name="Li C."/>
            <person name="White S."/>
            <person name="Xiong Z."/>
            <person name="Fang D."/>
            <person name="Wang B."/>
            <person name="Ming Y."/>
            <person name="Chen Y."/>
            <person name="Zheng Y."/>
            <person name="Kuraku S."/>
            <person name="Pignatelli M."/>
            <person name="Herrero J."/>
            <person name="Beal K."/>
            <person name="Nozawa M."/>
            <person name="Li Q."/>
            <person name="Wang J."/>
            <person name="Zhang H."/>
            <person name="Yu L."/>
            <person name="Shigenobu S."/>
            <person name="Wang J."/>
            <person name="Liu J."/>
            <person name="Flicek P."/>
            <person name="Searle S."/>
            <person name="Wang J."/>
            <person name="Kuratani S."/>
            <person name="Yin Y."/>
            <person name="Aken B."/>
            <person name="Zhang G."/>
            <person name="Irie N."/>
        </authorList>
    </citation>
    <scope>NUCLEOTIDE SEQUENCE [LARGE SCALE GENOMIC DNA]</scope>
    <source>
        <strain evidence="9">Daiwa-1</strain>
    </source>
</reference>
<proteinExistence type="inferred from homology"/>
<dbReference type="PROSITE" id="PS51257">
    <property type="entry name" value="PROKAR_LIPOPROTEIN"/>
    <property type="match status" value="1"/>
</dbReference>
<evidence type="ECO:0000256" key="4">
    <source>
        <dbReference type="ARBA" id="ARBA00023157"/>
    </source>
</evidence>
<evidence type="ECO:0000256" key="2">
    <source>
        <dbReference type="ARBA" id="ARBA00006570"/>
    </source>
</evidence>
<dbReference type="CDD" id="cd23572">
    <property type="entry name" value="TFP_LU_ECD_PINLYP_rpt2"/>
    <property type="match status" value="1"/>
</dbReference>
<feature type="domain" description="UPAR/Ly6" evidence="6">
    <location>
        <begin position="115"/>
        <end position="175"/>
    </location>
</feature>
<name>K7FG20_PELSI</name>
<dbReference type="Proteomes" id="UP000007267">
    <property type="component" value="Unassembled WGS sequence"/>
</dbReference>
<evidence type="ECO:0000313" key="8">
    <source>
        <dbReference type="Ensembl" id="ENSPSIP00000006980.1"/>
    </source>
</evidence>
<dbReference type="InterPro" id="IPR050918">
    <property type="entry name" value="CNF-like_PLA2_Inhibitor"/>
</dbReference>
<dbReference type="InterPro" id="IPR016054">
    <property type="entry name" value="LY6_UPA_recep-like"/>
</dbReference>
<dbReference type="HOGENOM" id="CLU_094248_0_0_1"/>
<dbReference type="PANTHER" id="PTHR20914:SF30">
    <property type="entry name" value="LY6_PLAUR DOMAIN CONTAINING 9"/>
    <property type="match status" value="1"/>
</dbReference>
<dbReference type="AlphaFoldDB" id="K7FG20"/>
<reference evidence="8" key="3">
    <citation type="submission" date="2025-08" db="UniProtKB">
        <authorList>
            <consortium name="Ensembl"/>
        </authorList>
    </citation>
    <scope>IDENTIFICATION</scope>
</reference>
<dbReference type="InterPro" id="IPR045860">
    <property type="entry name" value="Snake_toxin-like_sf"/>
</dbReference>
<dbReference type="KEGG" id="pss:106732672"/>
<evidence type="ECO:0000256" key="3">
    <source>
        <dbReference type="ARBA" id="ARBA00022525"/>
    </source>
</evidence>